<dbReference type="OrthoDB" id="9792392at2"/>
<organism evidence="1 2">
    <name type="scientific">Hyphomonas jannaschiana VP2</name>
    <dbReference type="NCBI Taxonomy" id="1280952"/>
    <lineage>
        <taxon>Bacteria</taxon>
        <taxon>Pseudomonadati</taxon>
        <taxon>Pseudomonadota</taxon>
        <taxon>Alphaproteobacteria</taxon>
        <taxon>Hyphomonadales</taxon>
        <taxon>Hyphomonadaceae</taxon>
        <taxon>Hyphomonas</taxon>
    </lineage>
</organism>
<name>A0A059FET1_9PROT</name>
<proteinExistence type="predicted"/>
<comment type="caution">
    <text evidence="1">The sequence shown here is derived from an EMBL/GenBank/DDBJ whole genome shotgun (WGS) entry which is preliminary data.</text>
</comment>
<accession>A0A059FET1</accession>
<dbReference type="AlphaFoldDB" id="A0A059FET1"/>
<dbReference type="EMBL" id="ARYJ01000004">
    <property type="protein sequence ID" value="KCZ89155.1"/>
    <property type="molecule type" value="Genomic_DNA"/>
</dbReference>
<evidence type="ECO:0000313" key="2">
    <source>
        <dbReference type="Proteomes" id="UP000024816"/>
    </source>
</evidence>
<gene>
    <name evidence="1" type="ORF">HJA_07657</name>
</gene>
<reference evidence="1 2" key="1">
    <citation type="journal article" date="2014" name="Antonie Van Leeuwenhoek">
        <title>Hyphomonas beringensis sp. nov. and Hyphomonas chukchiensis sp. nov., isolated from surface seawater of the Bering Sea and Chukchi Sea.</title>
        <authorList>
            <person name="Li C."/>
            <person name="Lai Q."/>
            <person name="Li G."/>
            <person name="Dong C."/>
            <person name="Wang J."/>
            <person name="Liao Y."/>
            <person name="Shao Z."/>
        </authorList>
    </citation>
    <scope>NUCLEOTIDE SEQUENCE [LARGE SCALE GENOMIC DNA]</scope>
    <source>
        <strain evidence="1 2">VP2</strain>
    </source>
</reference>
<dbReference type="STRING" id="1280952.HJA_07657"/>
<dbReference type="Proteomes" id="UP000024816">
    <property type="component" value="Unassembled WGS sequence"/>
</dbReference>
<dbReference type="eggNOG" id="COG5507">
    <property type="taxonomic scope" value="Bacteria"/>
</dbReference>
<dbReference type="PATRIC" id="fig|1280952.3.peg.1519"/>
<dbReference type="InterPro" id="IPR011008">
    <property type="entry name" value="Dimeric_a/b-barrel"/>
</dbReference>
<sequence>MAYTQIMAAAVPTANKDAYLAHAKAAAALFRKHGALSVVENWGNEVPDGEMTSFPLAVKCQPDETVVIGWISWPDKATHDKAWEVMMPEMHKMGEMPFDGKRMIFGTFDVILEA</sequence>
<dbReference type="SUPFAM" id="SSF54909">
    <property type="entry name" value="Dimeric alpha+beta barrel"/>
    <property type="match status" value="1"/>
</dbReference>
<dbReference type="Gene3D" id="3.30.70.100">
    <property type="match status" value="1"/>
</dbReference>
<keyword evidence="2" id="KW-1185">Reference proteome</keyword>
<dbReference type="Pfam" id="PF07237">
    <property type="entry name" value="DUF1428"/>
    <property type="match status" value="1"/>
</dbReference>
<evidence type="ECO:0000313" key="1">
    <source>
        <dbReference type="EMBL" id="KCZ89155.1"/>
    </source>
</evidence>
<dbReference type="RefSeq" id="WP_035580389.1">
    <property type="nucleotide sequence ID" value="NZ_ARYJ01000004.1"/>
</dbReference>
<dbReference type="InterPro" id="IPR009874">
    <property type="entry name" value="DUF1428"/>
</dbReference>
<protein>
    <submittedName>
        <fullName evidence="1">RNA signal recognition particle 4.5S RNA</fullName>
    </submittedName>
</protein>